<dbReference type="GO" id="GO:0051015">
    <property type="term" value="F:actin filament binding"/>
    <property type="evidence" value="ECO:0007669"/>
    <property type="project" value="TreeGrafter"/>
</dbReference>
<dbReference type="PANTHER" id="PTHR24213:SF9">
    <property type="entry name" value="UNCOORDINATED 115A, ISOFORM B-RELATED"/>
    <property type="match status" value="1"/>
</dbReference>
<evidence type="ECO:0000256" key="4">
    <source>
        <dbReference type="PROSITE-ProRule" id="PRU00125"/>
    </source>
</evidence>
<reference evidence="11" key="1">
    <citation type="submission" date="2016-04" db="UniProtKB">
        <authorList>
            <consortium name="WormBaseParasite"/>
        </authorList>
    </citation>
    <scope>IDENTIFICATION</scope>
</reference>
<dbReference type="SMART" id="SM00153">
    <property type="entry name" value="VHP"/>
    <property type="match status" value="1"/>
</dbReference>
<evidence type="ECO:0000256" key="1">
    <source>
        <dbReference type="ARBA" id="ARBA00022723"/>
    </source>
</evidence>
<evidence type="ECO:0000313" key="8">
    <source>
        <dbReference type="EMBL" id="VDN52802.1"/>
    </source>
</evidence>
<dbReference type="Proteomes" id="UP000274756">
    <property type="component" value="Unassembled WGS sequence"/>
</dbReference>
<evidence type="ECO:0000313" key="10">
    <source>
        <dbReference type="Proteomes" id="UP000274756"/>
    </source>
</evidence>
<dbReference type="Pfam" id="PF00412">
    <property type="entry name" value="LIM"/>
    <property type="match status" value="2"/>
</dbReference>
<evidence type="ECO:0000259" key="7">
    <source>
        <dbReference type="PROSITE" id="PS51089"/>
    </source>
</evidence>
<accession>A0A158Q628</accession>
<dbReference type="SUPFAM" id="SSF47050">
    <property type="entry name" value="VHP, Villin headpiece domain"/>
    <property type="match status" value="1"/>
</dbReference>
<evidence type="ECO:0000256" key="3">
    <source>
        <dbReference type="ARBA" id="ARBA00023038"/>
    </source>
</evidence>
<dbReference type="OrthoDB" id="1746725at2759"/>
<dbReference type="Pfam" id="PF02209">
    <property type="entry name" value="VHP"/>
    <property type="match status" value="1"/>
</dbReference>
<dbReference type="GO" id="GO:0007010">
    <property type="term" value="P:cytoskeleton organization"/>
    <property type="evidence" value="ECO:0007669"/>
    <property type="project" value="InterPro"/>
</dbReference>
<dbReference type="GO" id="GO:0046872">
    <property type="term" value="F:metal ion binding"/>
    <property type="evidence" value="ECO:0007669"/>
    <property type="project" value="UniProtKB-KW"/>
</dbReference>
<dbReference type="CDD" id="cd09330">
    <property type="entry name" value="LIM4_abLIM"/>
    <property type="match status" value="1"/>
</dbReference>
<protein>
    <submittedName>
        <fullName evidence="11">Actin-binding lim zn-finger protein limatin involved in axon guidance</fullName>
    </submittedName>
</protein>
<dbReference type="EMBL" id="UYYG01000079">
    <property type="protein sequence ID" value="VDN52802.1"/>
    <property type="molecule type" value="Genomic_DNA"/>
</dbReference>
<feature type="domain" description="HP" evidence="7">
    <location>
        <begin position="546"/>
        <end position="611"/>
    </location>
</feature>
<dbReference type="InterPro" id="IPR001781">
    <property type="entry name" value="Znf_LIM"/>
</dbReference>
<keyword evidence="10" id="KW-1185">Reference proteome</keyword>
<sequence length="611" mass="69572">HIILYFVSGIRCYACKKKCFGDILKAEGEKYIHIACFKCAKCSKSLKEIGYFTGPEGQFLCADDFRAISVPLTIRPELAPSNDAPTSSPPTSPTVCAACEQPLETGQVLLALGDQWHVWCFKCSECGAVLQGEYMSHEGRPFCIRDYNLKYGVQCYECDKYIAGKAGGYKFHPTCAKCSRCGEHFGDGEEMYMQGDEIWHPHCQHLKRTEILSQSPGKVVRIHSPQEPKYQSDFGQHLTYMYLLPEAEQTYLKQPIPPHPPQPAQFHTPQGPIKIRKSRLSMLKTGMQRLTEDLEKNMPRARSPHMDNEEPIEMAHYPAGHAPDPGMVPPIEREDFPAPPYPYAVEELKRRLSSSSVDDDDEDDYGETDKLDEEKLKKAVEQLDIYDKDSSIARVIKQNLEEAHKKQRLPLHWDPRNASRTPSAKRMPHLRFRYDTPVNASPSRHLNRPKPWIFWQGRADKAATTTIPFFHIPRSRVGMAGRAATLPDGYQYGQNISMDGYGTISSHFSDQSLNAENIESFCGTGKTDGGVGDMRSVLRTSLPDMSKPVKIYPLSELQTSNKKLPDDVDRAHLERHLNRVQFEETFNMTPIEFYKLPEWKRINLKRKAKLF</sequence>
<dbReference type="PROSITE" id="PS50023">
    <property type="entry name" value="LIM_DOMAIN_2"/>
    <property type="match status" value="2"/>
</dbReference>
<dbReference type="AlphaFoldDB" id="A0A158Q628"/>
<evidence type="ECO:0000259" key="6">
    <source>
        <dbReference type="PROSITE" id="PS50023"/>
    </source>
</evidence>
<feature type="region of interest" description="Disordered" evidence="5">
    <location>
        <begin position="349"/>
        <end position="370"/>
    </location>
</feature>
<dbReference type="SUPFAM" id="SSF57716">
    <property type="entry name" value="Glucocorticoid receptor-like (DNA-binding domain)"/>
    <property type="match status" value="3"/>
</dbReference>
<name>A0A158Q628_DRAME</name>
<organism evidence="9 11">
    <name type="scientific">Dracunculus medinensis</name>
    <name type="common">Guinea worm</name>
    <dbReference type="NCBI Taxonomy" id="318479"/>
    <lineage>
        <taxon>Eukaryota</taxon>
        <taxon>Metazoa</taxon>
        <taxon>Ecdysozoa</taxon>
        <taxon>Nematoda</taxon>
        <taxon>Chromadorea</taxon>
        <taxon>Rhabditida</taxon>
        <taxon>Spirurina</taxon>
        <taxon>Dracunculoidea</taxon>
        <taxon>Dracunculidae</taxon>
        <taxon>Dracunculus</taxon>
    </lineage>
</organism>
<dbReference type="PROSITE" id="PS00478">
    <property type="entry name" value="LIM_DOMAIN_1"/>
    <property type="match status" value="1"/>
</dbReference>
<dbReference type="PROSITE" id="PS51089">
    <property type="entry name" value="HP"/>
    <property type="match status" value="1"/>
</dbReference>
<keyword evidence="3 4" id="KW-0440">LIM domain</keyword>
<dbReference type="PANTHER" id="PTHR24213">
    <property type="entry name" value="ACTIN-BINDING LIM PROTEIN"/>
    <property type="match status" value="1"/>
</dbReference>
<dbReference type="InterPro" id="IPR051618">
    <property type="entry name" value="Actin-binding_LIM"/>
</dbReference>
<dbReference type="InterPro" id="IPR003128">
    <property type="entry name" value="Villin_headpiece"/>
</dbReference>
<gene>
    <name evidence="8" type="ORF">DME_LOCUS2775</name>
</gene>
<dbReference type="InterPro" id="IPR036886">
    <property type="entry name" value="Villin_headpiece_dom_sf"/>
</dbReference>
<dbReference type="Proteomes" id="UP000038040">
    <property type="component" value="Unplaced"/>
</dbReference>
<evidence type="ECO:0000313" key="9">
    <source>
        <dbReference type="Proteomes" id="UP000038040"/>
    </source>
</evidence>
<dbReference type="FunFam" id="1.10.950.10:FF:000009">
    <property type="entry name" value="Unc-115 protein"/>
    <property type="match status" value="1"/>
</dbReference>
<evidence type="ECO:0000313" key="11">
    <source>
        <dbReference type="WBParaSite" id="DME_0000892901-mRNA-1"/>
    </source>
</evidence>
<dbReference type="WBParaSite" id="DME_0000892901-mRNA-1">
    <property type="protein sequence ID" value="DME_0000892901-mRNA-1"/>
    <property type="gene ID" value="DME_0000892901"/>
</dbReference>
<dbReference type="GO" id="GO:0030032">
    <property type="term" value="P:lamellipodium assembly"/>
    <property type="evidence" value="ECO:0007669"/>
    <property type="project" value="TreeGrafter"/>
</dbReference>
<dbReference type="CDD" id="cd09327">
    <property type="entry name" value="LIM1_abLIM"/>
    <property type="match status" value="1"/>
</dbReference>
<dbReference type="Gene3D" id="1.10.950.10">
    <property type="entry name" value="Villin headpiece domain"/>
    <property type="match status" value="1"/>
</dbReference>
<keyword evidence="1 4" id="KW-0479">Metal-binding</keyword>
<proteinExistence type="predicted"/>
<feature type="domain" description="LIM zinc-binding" evidence="6">
    <location>
        <begin position="94"/>
        <end position="153"/>
    </location>
</feature>
<dbReference type="STRING" id="318479.A0A158Q628"/>
<evidence type="ECO:0000256" key="2">
    <source>
        <dbReference type="ARBA" id="ARBA00022833"/>
    </source>
</evidence>
<feature type="compositionally biased region" description="Acidic residues" evidence="5">
    <location>
        <begin position="357"/>
        <end position="366"/>
    </location>
</feature>
<dbReference type="Gene3D" id="2.10.110.10">
    <property type="entry name" value="Cysteine Rich Protein"/>
    <property type="match status" value="3"/>
</dbReference>
<feature type="domain" description="LIM zinc-binding" evidence="6">
    <location>
        <begin position="10"/>
        <end position="71"/>
    </location>
</feature>
<dbReference type="CDD" id="cd09329">
    <property type="entry name" value="LIM3_abLIM"/>
    <property type="match status" value="1"/>
</dbReference>
<keyword evidence="2 4" id="KW-0862">Zinc</keyword>
<reference evidence="8 10" key="2">
    <citation type="submission" date="2018-11" db="EMBL/GenBank/DDBJ databases">
        <authorList>
            <consortium name="Pathogen Informatics"/>
        </authorList>
    </citation>
    <scope>NUCLEOTIDE SEQUENCE [LARGE SCALE GENOMIC DNA]</scope>
</reference>
<dbReference type="GO" id="GO:0015629">
    <property type="term" value="C:actin cytoskeleton"/>
    <property type="evidence" value="ECO:0007669"/>
    <property type="project" value="TreeGrafter"/>
</dbReference>
<evidence type="ECO:0000256" key="5">
    <source>
        <dbReference type="SAM" id="MobiDB-lite"/>
    </source>
</evidence>
<dbReference type="FunFam" id="2.10.110.10:FF:000055">
    <property type="entry name" value="Actin binding LIM protein 1"/>
    <property type="match status" value="1"/>
</dbReference>
<dbReference type="SMART" id="SM00132">
    <property type="entry name" value="LIM"/>
    <property type="match status" value="3"/>
</dbReference>